<evidence type="ECO:0000313" key="3">
    <source>
        <dbReference type="Proteomes" id="UP000001861"/>
    </source>
</evidence>
<organism evidence="2 3">
    <name type="scientific">Coprinopsis cinerea (strain Okayama-7 / 130 / ATCC MYA-4618 / FGSC 9003)</name>
    <name type="common">Inky cap fungus</name>
    <name type="synonym">Hormographiella aspergillata</name>
    <dbReference type="NCBI Taxonomy" id="240176"/>
    <lineage>
        <taxon>Eukaryota</taxon>
        <taxon>Fungi</taxon>
        <taxon>Dikarya</taxon>
        <taxon>Basidiomycota</taxon>
        <taxon>Agaricomycotina</taxon>
        <taxon>Agaricomycetes</taxon>
        <taxon>Agaricomycetidae</taxon>
        <taxon>Agaricales</taxon>
        <taxon>Agaricineae</taxon>
        <taxon>Psathyrellaceae</taxon>
        <taxon>Coprinopsis</taxon>
    </lineage>
</organism>
<sequence>MLFRLYLGLHALATMVIPVASLPSKLSGCDLKGLSIQGAPAGLPEPTAPLSYVSIALGTQNYTCTEAGNYTAAGALAQLFDISCLSTPGAQDDLADSLWAFWKQAPPFLSTQAIIAVLLPVNAAMILGQHYFIPNPITGQGVSPKWDFTSQGATKGNPEAYVVAALAAGVPAPNSQRDVDWLALNSISGSLSKQVYRTDTRGGYPPGGTCRPGSTITIKYVSKYWFYGSTL</sequence>
<name>A8NCD7_COPC7</name>
<dbReference type="Pfam" id="PF11937">
    <property type="entry name" value="DUF3455"/>
    <property type="match status" value="1"/>
</dbReference>
<feature type="chain" id="PRO_5002724536" description="Malate dehydrogenase" evidence="1">
    <location>
        <begin position="22"/>
        <end position="231"/>
    </location>
</feature>
<dbReference type="InterPro" id="IPR021851">
    <property type="entry name" value="DUF3455"/>
</dbReference>
<dbReference type="eggNOG" id="ENOG502S85Z">
    <property type="taxonomic scope" value="Eukaryota"/>
</dbReference>
<dbReference type="AlphaFoldDB" id="A8NCD7"/>
<dbReference type="InParanoid" id="A8NCD7"/>
<dbReference type="GeneID" id="6008968"/>
<accession>A8NCD7</accession>
<keyword evidence="1" id="KW-0732">Signal</keyword>
<dbReference type="Proteomes" id="UP000001861">
    <property type="component" value="Unassembled WGS sequence"/>
</dbReference>
<protein>
    <recommendedName>
        <fullName evidence="4">Malate dehydrogenase</fullName>
    </recommendedName>
</protein>
<keyword evidence="3" id="KW-1185">Reference proteome</keyword>
<dbReference type="PANTHER" id="PTHR35567">
    <property type="entry name" value="MALATE DEHYDROGENASE (AFU_ORTHOLOGUE AFUA_2G13800)"/>
    <property type="match status" value="1"/>
</dbReference>
<dbReference type="OrthoDB" id="1859733at2759"/>
<proteinExistence type="predicted"/>
<feature type="signal peptide" evidence="1">
    <location>
        <begin position="1"/>
        <end position="21"/>
    </location>
</feature>
<dbReference type="EMBL" id="AACS02000009">
    <property type="protein sequence ID" value="EAU89230.1"/>
    <property type="molecule type" value="Genomic_DNA"/>
</dbReference>
<dbReference type="VEuPathDB" id="FungiDB:CC1G_03495"/>
<comment type="caution">
    <text evidence="2">The sequence shown here is derived from an EMBL/GenBank/DDBJ whole genome shotgun (WGS) entry which is preliminary data.</text>
</comment>
<dbReference type="OMA" id="STCAGQN"/>
<evidence type="ECO:0000313" key="2">
    <source>
        <dbReference type="EMBL" id="EAU89230.1"/>
    </source>
</evidence>
<evidence type="ECO:0000256" key="1">
    <source>
        <dbReference type="SAM" id="SignalP"/>
    </source>
</evidence>
<dbReference type="PANTHER" id="PTHR35567:SF1">
    <property type="entry name" value="CONSERVED FUNGAL PROTEIN (AFU_ORTHOLOGUE AFUA_1G14230)"/>
    <property type="match status" value="1"/>
</dbReference>
<dbReference type="RefSeq" id="XP_001832481.1">
    <property type="nucleotide sequence ID" value="XM_001832429.1"/>
</dbReference>
<gene>
    <name evidence="2" type="ORF">CC1G_03495</name>
</gene>
<dbReference type="KEGG" id="cci:CC1G_03495"/>
<evidence type="ECO:0008006" key="4">
    <source>
        <dbReference type="Google" id="ProtNLM"/>
    </source>
</evidence>
<reference evidence="2 3" key="1">
    <citation type="journal article" date="2010" name="Proc. Natl. Acad. Sci. U.S.A.">
        <title>Insights into evolution of multicellular fungi from the assembled chromosomes of the mushroom Coprinopsis cinerea (Coprinus cinereus).</title>
        <authorList>
            <person name="Stajich J.E."/>
            <person name="Wilke S.K."/>
            <person name="Ahren D."/>
            <person name="Au C.H."/>
            <person name="Birren B.W."/>
            <person name="Borodovsky M."/>
            <person name="Burns C."/>
            <person name="Canback B."/>
            <person name="Casselton L.A."/>
            <person name="Cheng C.K."/>
            <person name="Deng J."/>
            <person name="Dietrich F.S."/>
            <person name="Fargo D.C."/>
            <person name="Farman M.L."/>
            <person name="Gathman A.C."/>
            <person name="Goldberg J."/>
            <person name="Guigo R."/>
            <person name="Hoegger P.J."/>
            <person name="Hooker J.B."/>
            <person name="Huggins A."/>
            <person name="James T.Y."/>
            <person name="Kamada T."/>
            <person name="Kilaru S."/>
            <person name="Kodira C."/>
            <person name="Kues U."/>
            <person name="Kupfer D."/>
            <person name="Kwan H.S."/>
            <person name="Lomsadze A."/>
            <person name="Li W."/>
            <person name="Lilly W.W."/>
            <person name="Ma L.J."/>
            <person name="Mackey A.J."/>
            <person name="Manning G."/>
            <person name="Martin F."/>
            <person name="Muraguchi H."/>
            <person name="Natvig D.O."/>
            <person name="Palmerini H."/>
            <person name="Ramesh M.A."/>
            <person name="Rehmeyer C.J."/>
            <person name="Roe B.A."/>
            <person name="Shenoy N."/>
            <person name="Stanke M."/>
            <person name="Ter-Hovhannisyan V."/>
            <person name="Tunlid A."/>
            <person name="Velagapudi R."/>
            <person name="Vision T.J."/>
            <person name="Zeng Q."/>
            <person name="Zolan M.E."/>
            <person name="Pukkila P.J."/>
        </authorList>
    </citation>
    <scope>NUCLEOTIDE SEQUENCE [LARGE SCALE GENOMIC DNA]</scope>
    <source>
        <strain evidence="3">Okayama-7 / 130 / ATCC MYA-4618 / FGSC 9003</strain>
    </source>
</reference>